<sequence length="612" mass="65519">MTSDDLVRFFTNQLVIFDGATGTELYRRHVFTNRCYDELCLSEPKLVSDIYRDYLRAGADVLTTNSFGAQRLALKKFGLADKCSAINEAAARLARQAVEDQHRVGTALVAGSLGPIATTGTSSAERIDMWLEQARGLLAGGADLLLFETLPNREAADEARSVMQLIGGDQAYILSHAVADDGDLDQAVQQRLLMPDDGRPLPAVIGFNCGMGPDKMLSILEIAVKYCDRPLLVQPNAGAPQHVDFRQLYLCSPEYLTTYALRYIALGARAVGGCCGTTPEHIADLARSVKPLGKSQQIAQVIAKAAPTETPQAEEVPLAERSRFGRKLAAGEWVTTVEISPPRGWQTADIVAKAKLCQEAGVDVINIPDGPRAAPRMSSIITALHIQQQAGIEAVLHVCGRDRNFIGLQADLLGCAGCGIHNFLFITGDPPKLGNYGFASGVFDTDSIGLAKLQKDLNRGFDFGGQKIDPPTAAVIGVGADPNAIDFQREIDRLRQKAAAGADFVTTQPVFDPDALKRFVEAIADLHLPVIAGIWPLASLRNALFMKNEVPGVVVPDAIITRMEAANTREEQLATGIAIAREAVAAVRPYVAGVQVSAPLGNVRAALAVLAP</sequence>
<gene>
    <name evidence="10" type="ORF">J3R75_002357</name>
</gene>
<feature type="binding site" evidence="8">
    <location>
        <position position="274"/>
    </location>
    <ligand>
        <name>Zn(2+)</name>
        <dbReference type="ChEBI" id="CHEBI:29105"/>
    </ligand>
</feature>
<evidence type="ECO:0000256" key="6">
    <source>
        <dbReference type="ARBA" id="ARBA00022827"/>
    </source>
</evidence>
<dbReference type="GO" id="GO:0004489">
    <property type="term" value="F:methylenetetrahydrofolate reductase [NAD(P)H] activity"/>
    <property type="evidence" value="ECO:0007669"/>
    <property type="project" value="InterPro"/>
</dbReference>
<dbReference type="PROSITE" id="PS50970">
    <property type="entry name" value="HCY"/>
    <property type="match status" value="1"/>
</dbReference>
<dbReference type="SUPFAM" id="SSF82282">
    <property type="entry name" value="Homocysteine S-methyltransferase"/>
    <property type="match status" value="1"/>
</dbReference>
<keyword evidence="4" id="KW-0285">Flavoprotein</keyword>
<dbReference type="Gene3D" id="3.20.20.330">
    <property type="entry name" value="Homocysteine-binding-like domain"/>
    <property type="match status" value="1"/>
</dbReference>
<keyword evidence="6" id="KW-0274">FAD</keyword>
<reference evidence="10" key="1">
    <citation type="submission" date="2023-07" db="EMBL/GenBank/DDBJ databases">
        <title>Genomic Encyclopedia of Type Strains, Phase IV (KMG-IV): sequencing the most valuable type-strain genomes for metagenomic binning, comparative biology and taxonomic classification.</title>
        <authorList>
            <person name="Goeker M."/>
        </authorList>
    </citation>
    <scope>NUCLEOTIDE SEQUENCE</scope>
    <source>
        <strain evidence="10">DSM 24202</strain>
    </source>
</reference>
<comment type="cofactor">
    <cofactor evidence="8">
        <name>Zn(2+)</name>
        <dbReference type="ChEBI" id="CHEBI:29105"/>
    </cofactor>
</comment>
<keyword evidence="8" id="KW-0479">Metal-binding</keyword>
<dbReference type="RefSeq" id="WP_307261663.1">
    <property type="nucleotide sequence ID" value="NZ_JAUSVL010000001.1"/>
</dbReference>
<keyword evidence="8" id="KW-0862">Zinc</keyword>
<dbReference type="EMBL" id="JAUSVL010000001">
    <property type="protein sequence ID" value="MDQ0290250.1"/>
    <property type="molecule type" value="Genomic_DNA"/>
</dbReference>
<feature type="binding site" evidence="8">
    <location>
        <position position="209"/>
    </location>
    <ligand>
        <name>Zn(2+)</name>
        <dbReference type="ChEBI" id="CHEBI:29105"/>
    </ligand>
</feature>
<dbReference type="InterPro" id="IPR036589">
    <property type="entry name" value="HCY_dom_sf"/>
</dbReference>
<protein>
    <submittedName>
        <fullName evidence="10">Homocysteine S-methyltransferase</fullName>
        <ecNumber evidence="10">2.1.1.10</ecNumber>
    </submittedName>
</protein>
<feature type="domain" description="Hcy-binding" evidence="9">
    <location>
        <begin position="3"/>
        <end position="289"/>
    </location>
</feature>
<comment type="caution">
    <text evidence="10">The sequence shown here is derived from an EMBL/GenBank/DDBJ whole genome shotgun (WGS) entry which is preliminary data.</text>
</comment>
<dbReference type="AlphaFoldDB" id="A0AAE3VH26"/>
<accession>A0AAE3VH26</accession>
<organism evidence="10 11">
    <name type="scientific">Oligosphaera ethanolica</name>
    <dbReference type="NCBI Taxonomy" id="760260"/>
    <lineage>
        <taxon>Bacteria</taxon>
        <taxon>Pseudomonadati</taxon>
        <taxon>Lentisphaerota</taxon>
        <taxon>Oligosphaeria</taxon>
        <taxon>Oligosphaerales</taxon>
        <taxon>Oligosphaeraceae</taxon>
        <taxon>Oligosphaera</taxon>
    </lineage>
</organism>
<dbReference type="Pfam" id="PF02219">
    <property type="entry name" value="MTHFR"/>
    <property type="match status" value="1"/>
</dbReference>
<evidence type="ECO:0000256" key="7">
    <source>
        <dbReference type="ARBA" id="ARBA00023002"/>
    </source>
</evidence>
<dbReference type="Pfam" id="PF02574">
    <property type="entry name" value="S-methyl_trans"/>
    <property type="match status" value="1"/>
</dbReference>
<dbReference type="GO" id="GO:0032259">
    <property type="term" value="P:methylation"/>
    <property type="evidence" value="ECO:0007669"/>
    <property type="project" value="UniProtKB-KW"/>
</dbReference>
<evidence type="ECO:0000313" key="11">
    <source>
        <dbReference type="Proteomes" id="UP001238163"/>
    </source>
</evidence>
<evidence type="ECO:0000256" key="2">
    <source>
        <dbReference type="ARBA" id="ARBA00004777"/>
    </source>
</evidence>
<dbReference type="PANTHER" id="PTHR11103">
    <property type="entry name" value="SLR1189 PROTEIN"/>
    <property type="match status" value="1"/>
</dbReference>
<evidence type="ECO:0000256" key="8">
    <source>
        <dbReference type="PROSITE-ProRule" id="PRU00333"/>
    </source>
</evidence>
<evidence type="ECO:0000259" key="9">
    <source>
        <dbReference type="PROSITE" id="PS50970"/>
    </source>
</evidence>
<dbReference type="GO" id="GO:0006555">
    <property type="term" value="P:methionine metabolic process"/>
    <property type="evidence" value="ECO:0007669"/>
    <property type="project" value="InterPro"/>
</dbReference>
<dbReference type="InterPro" id="IPR029041">
    <property type="entry name" value="FAD-linked_oxidoreductase-like"/>
</dbReference>
<dbReference type="SUPFAM" id="SSF51730">
    <property type="entry name" value="FAD-linked oxidoreductase"/>
    <property type="match status" value="1"/>
</dbReference>
<evidence type="ECO:0000256" key="5">
    <source>
        <dbReference type="ARBA" id="ARBA00022679"/>
    </source>
</evidence>
<name>A0AAE3VH26_9BACT</name>
<dbReference type="CDD" id="cd00537">
    <property type="entry name" value="MTHFR"/>
    <property type="match status" value="1"/>
</dbReference>
<dbReference type="EC" id="2.1.1.10" evidence="10"/>
<evidence type="ECO:0000256" key="1">
    <source>
        <dbReference type="ARBA" id="ARBA00001974"/>
    </source>
</evidence>
<dbReference type="NCBIfam" id="NF006396">
    <property type="entry name" value="PRK08645.1"/>
    <property type="match status" value="1"/>
</dbReference>
<keyword evidence="3 8" id="KW-0489">Methyltransferase</keyword>
<proteinExistence type="predicted"/>
<dbReference type="GO" id="GO:0008168">
    <property type="term" value="F:methyltransferase activity"/>
    <property type="evidence" value="ECO:0007669"/>
    <property type="project" value="UniProtKB-UniRule"/>
</dbReference>
<keyword evidence="7" id="KW-0560">Oxidoreductase</keyword>
<dbReference type="InterPro" id="IPR003171">
    <property type="entry name" value="Mehydrof_redctse-like"/>
</dbReference>
<keyword evidence="11" id="KW-1185">Reference proteome</keyword>
<dbReference type="PANTHER" id="PTHR11103:SF18">
    <property type="entry name" value="SLR1189 PROTEIN"/>
    <property type="match status" value="1"/>
</dbReference>
<keyword evidence="5 8" id="KW-0808">Transferase</keyword>
<evidence type="ECO:0000313" key="10">
    <source>
        <dbReference type="EMBL" id="MDQ0290250.1"/>
    </source>
</evidence>
<dbReference type="Gene3D" id="3.20.20.220">
    <property type="match status" value="1"/>
</dbReference>
<evidence type="ECO:0000256" key="3">
    <source>
        <dbReference type="ARBA" id="ARBA00022603"/>
    </source>
</evidence>
<comment type="pathway">
    <text evidence="2">One-carbon metabolism; tetrahydrofolate interconversion.</text>
</comment>
<comment type="cofactor">
    <cofactor evidence="1">
        <name>FAD</name>
        <dbReference type="ChEBI" id="CHEBI:57692"/>
    </cofactor>
</comment>
<dbReference type="InterPro" id="IPR003726">
    <property type="entry name" value="HCY_dom"/>
</dbReference>
<evidence type="ECO:0000256" key="4">
    <source>
        <dbReference type="ARBA" id="ARBA00022630"/>
    </source>
</evidence>
<dbReference type="Proteomes" id="UP001238163">
    <property type="component" value="Unassembled WGS sequence"/>
</dbReference>
<feature type="binding site" evidence="8">
    <location>
        <position position="275"/>
    </location>
    <ligand>
        <name>Zn(2+)</name>
        <dbReference type="ChEBI" id="CHEBI:29105"/>
    </ligand>
</feature>
<dbReference type="GO" id="GO:0046872">
    <property type="term" value="F:metal ion binding"/>
    <property type="evidence" value="ECO:0007669"/>
    <property type="project" value="UniProtKB-KW"/>
</dbReference>